<evidence type="ECO:0008006" key="4">
    <source>
        <dbReference type="Google" id="ProtNLM"/>
    </source>
</evidence>
<gene>
    <name evidence="2" type="ORF">AURDEDRAFT_71576</name>
</gene>
<organism evidence="2 3">
    <name type="scientific">Auricularia subglabra (strain TFB-10046 / SS5)</name>
    <name type="common">White-rot fungus</name>
    <name type="synonym">Auricularia delicata (strain TFB10046)</name>
    <dbReference type="NCBI Taxonomy" id="717982"/>
    <lineage>
        <taxon>Eukaryota</taxon>
        <taxon>Fungi</taxon>
        <taxon>Dikarya</taxon>
        <taxon>Basidiomycota</taxon>
        <taxon>Agaricomycotina</taxon>
        <taxon>Agaricomycetes</taxon>
        <taxon>Auriculariales</taxon>
        <taxon>Auriculariaceae</taxon>
        <taxon>Auricularia</taxon>
    </lineage>
</organism>
<dbReference type="OMA" id="FIYPHRE"/>
<evidence type="ECO:0000313" key="3">
    <source>
        <dbReference type="Proteomes" id="UP000006514"/>
    </source>
</evidence>
<dbReference type="PANTHER" id="PTHR34598">
    <property type="entry name" value="BLL6449 PROTEIN"/>
    <property type="match status" value="1"/>
</dbReference>
<dbReference type="eggNOG" id="ENOG502RXYQ">
    <property type="taxonomic scope" value="Eukaryota"/>
</dbReference>
<proteinExistence type="inferred from homology"/>
<reference evidence="3" key="1">
    <citation type="journal article" date="2012" name="Science">
        <title>The Paleozoic origin of enzymatic lignin decomposition reconstructed from 31 fungal genomes.</title>
        <authorList>
            <person name="Floudas D."/>
            <person name="Binder M."/>
            <person name="Riley R."/>
            <person name="Barry K."/>
            <person name="Blanchette R.A."/>
            <person name="Henrissat B."/>
            <person name="Martinez A.T."/>
            <person name="Otillar R."/>
            <person name="Spatafora J.W."/>
            <person name="Yadav J.S."/>
            <person name="Aerts A."/>
            <person name="Benoit I."/>
            <person name="Boyd A."/>
            <person name="Carlson A."/>
            <person name="Copeland A."/>
            <person name="Coutinho P.M."/>
            <person name="de Vries R.P."/>
            <person name="Ferreira P."/>
            <person name="Findley K."/>
            <person name="Foster B."/>
            <person name="Gaskell J."/>
            <person name="Glotzer D."/>
            <person name="Gorecki P."/>
            <person name="Heitman J."/>
            <person name="Hesse C."/>
            <person name="Hori C."/>
            <person name="Igarashi K."/>
            <person name="Jurgens J.A."/>
            <person name="Kallen N."/>
            <person name="Kersten P."/>
            <person name="Kohler A."/>
            <person name="Kuees U."/>
            <person name="Kumar T.K.A."/>
            <person name="Kuo A."/>
            <person name="LaButti K."/>
            <person name="Larrondo L.F."/>
            <person name="Lindquist E."/>
            <person name="Ling A."/>
            <person name="Lombard V."/>
            <person name="Lucas S."/>
            <person name="Lundell T."/>
            <person name="Martin R."/>
            <person name="McLaughlin D.J."/>
            <person name="Morgenstern I."/>
            <person name="Morin E."/>
            <person name="Murat C."/>
            <person name="Nagy L.G."/>
            <person name="Nolan M."/>
            <person name="Ohm R.A."/>
            <person name="Patyshakuliyeva A."/>
            <person name="Rokas A."/>
            <person name="Ruiz-Duenas F.J."/>
            <person name="Sabat G."/>
            <person name="Salamov A."/>
            <person name="Samejima M."/>
            <person name="Schmutz J."/>
            <person name="Slot J.C."/>
            <person name="St John F."/>
            <person name="Stenlid J."/>
            <person name="Sun H."/>
            <person name="Sun S."/>
            <person name="Syed K."/>
            <person name="Tsang A."/>
            <person name="Wiebenga A."/>
            <person name="Young D."/>
            <person name="Pisabarro A."/>
            <person name="Eastwood D.C."/>
            <person name="Martin F."/>
            <person name="Cullen D."/>
            <person name="Grigoriev I.V."/>
            <person name="Hibbett D.S."/>
        </authorList>
    </citation>
    <scope>NUCLEOTIDE SEQUENCE [LARGE SCALE GENOMIC DNA]</scope>
    <source>
        <strain evidence="3">TFB10046</strain>
    </source>
</reference>
<dbReference type="GO" id="GO:0016491">
    <property type="term" value="F:oxidoreductase activity"/>
    <property type="evidence" value="ECO:0007669"/>
    <property type="project" value="InterPro"/>
</dbReference>
<dbReference type="NCBIfam" id="NF041278">
    <property type="entry name" value="CmcJ_NvfI_EfuI"/>
    <property type="match status" value="1"/>
</dbReference>
<evidence type="ECO:0000256" key="1">
    <source>
        <dbReference type="ARBA" id="ARBA00023604"/>
    </source>
</evidence>
<dbReference type="KEGG" id="adl:AURDEDRAFT_71576"/>
<dbReference type="AlphaFoldDB" id="J0WVP4"/>
<sequence>MSVAVQSAPGHTSVLTDFNFIIPTKEKPYFYTISAPPEGKLSTNVASESHKVNVTDLRSLPEEERARFTIDTAGFQIVKHESAEKDFVDEEAITTKYYKETEDRLCREKTGAKRIYIFDHTIRRAPHTAAPGPAVRGPVQRAHVDQTPKAGAARVFYHLPEEAERLSKGRVQIINVWRPLKPVVDAPLAYGDYGSIDPEKDVIATDLIYPHRTGETYSVKYNPAQRWYYLRDQTPGEVVFLKCYESEVVPGRALLTPHSAFLDPTAPAGAPNRESIEIRALVFYKE</sequence>
<accession>J0WVP4</accession>
<dbReference type="InterPro" id="IPR044053">
    <property type="entry name" value="AsaB-like"/>
</dbReference>
<keyword evidence="3" id="KW-1185">Reference proteome</keyword>
<name>J0WVP4_AURST</name>
<dbReference type="OrthoDB" id="412788at2759"/>
<comment type="similarity">
    <text evidence="1">Belongs to the asaB hydroxylase/desaturase family.</text>
</comment>
<dbReference type="InParanoid" id="J0WVP4"/>
<evidence type="ECO:0000313" key="2">
    <source>
        <dbReference type="EMBL" id="EJD39094.1"/>
    </source>
</evidence>
<dbReference type="EMBL" id="JH687817">
    <property type="protein sequence ID" value="EJD39094.1"/>
    <property type="molecule type" value="Genomic_DNA"/>
</dbReference>
<dbReference type="Proteomes" id="UP000006514">
    <property type="component" value="Unassembled WGS sequence"/>
</dbReference>
<protein>
    <recommendedName>
        <fullName evidence="4">Methyltransferase</fullName>
    </recommendedName>
</protein>
<dbReference type="PANTHER" id="PTHR34598:SF3">
    <property type="entry name" value="OXIDOREDUCTASE AN1597"/>
    <property type="match status" value="1"/>
</dbReference>